<feature type="domain" description="ATP-grasp" evidence="5">
    <location>
        <begin position="147"/>
        <end position="361"/>
    </location>
</feature>
<dbReference type="PANTHER" id="PTHR23132:SF23">
    <property type="entry name" value="D-ALANINE--D-ALANINE LIGASE B"/>
    <property type="match status" value="1"/>
</dbReference>
<comment type="similarity">
    <text evidence="1">Belongs to the D-alanine--D-alanine ligase family.</text>
</comment>
<dbReference type="PROSITE" id="PS50975">
    <property type="entry name" value="ATP_GRASP"/>
    <property type="match status" value="1"/>
</dbReference>
<evidence type="ECO:0000256" key="1">
    <source>
        <dbReference type="ARBA" id="ARBA00010871"/>
    </source>
</evidence>
<evidence type="ECO:0000313" key="6">
    <source>
        <dbReference type="EMBL" id="CAH3148897.1"/>
    </source>
</evidence>
<keyword evidence="3" id="KW-0067">ATP-binding</keyword>
<keyword evidence="3" id="KW-0547">Nucleotide-binding</keyword>
<feature type="chain" id="PRO_5046454683" description="ATP-grasp domain-containing protein" evidence="4">
    <location>
        <begin position="22"/>
        <end position="368"/>
    </location>
</feature>
<evidence type="ECO:0000256" key="4">
    <source>
        <dbReference type="SAM" id="SignalP"/>
    </source>
</evidence>
<dbReference type="InterPro" id="IPR011761">
    <property type="entry name" value="ATP-grasp"/>
</dbReference>
<protein>
    <recommendedName>
        <fullName evidence="5">ATP-grasp domain-containing protein</fullName>
    </recommendedName>
</protein>
<evidence type="ECO:0000313" key="7">
    <source>
        <dbReference type="Proteomes" id="UP001159427"/>
    </source>
</evidence>
<dbReference type="InterPro" id="IPR011095">
    <property type="entry name" value="Dala_Dala_lig_C"/>
</dbReference>
<name>A0ABN8PRL0_9CNID</name>
<dbReference type="InterPro" id="IPR013815">
    <property type="entry name" value="ATP_grasp_subdomain_1"/>
</dbReference>
<keyword evidence="2" id="KW-0436">Ligase</keyword>
<dbReference type="EMBL" id="CALNXI010000961">
    <property type="protein sequence ID" value="CAH3148897.1"/>
    <property type="molecule type" value="Genomic_DNA"/>
</dbReference>
<sequence length="368" mass="41510">MDLYKKRLLLLLLFQILHVLGSPSDDYSFSLDMFYGGSFDDGTGSGKYSFTYALVRPDGTWSFAKKLSDIVDVERLEETENNVEKMDITAALQHIKSVVKPDLTLLHFLCLKGMTTYRALFEALDIPLIGGSAESRYLSMDKLKTRGVLLAYNNVSCAEGLVLNKGDPIPTAHIKYPCIVKASKGEDSKAVRLVRDRQSLDAAIEHALTFSNQVIIERFIEGREIRCAVVKSEKTGDIQALSCIEFNVRQDGIRTTQDKLLCDEKGLPICKAPKSKTWFLDPAKEAELITRIQLQSRRAFLELDLQDFGLFDFRVDLEGNPFFLECNLFCSFGFQSFLNVVARNSGFTDESLFDLMVQNALLRKAKIY</sequence>
<dbReference type="SUPFAM" id="SSF56059">
    <property type="entry name" value="Glutathione synthetase ATP-binding domain-like"/>
    <property type="match status" value="1"/>
</dbReference>
<evidence type="ECO:0000256" key="3">
    <source>
        <dbReference type="PROSITE-ProRule" id="PRU00409"/>
    </source>
</evidence>
<dbReference type="Gene3D" id="3.40.50.20">
    <property type="match status" value="1"/>
</dbReference>
<dbReference type="Gene3D" id="3.30.1490.20">
    <property type="entry name" value="ATP-grasp fold, A domain"/>
    <property type="match status" value="1"/>
</dbReference>
<gene>
    <name evidence="6" type="ORF">PEVE_00044774</name>
</gene>
<organism evidence="6 7">
    <name type="scientific">Porites evermanni</name>
    <dbReference type="NCBI Taxonomy" id="104178"/>
    <lineage>
        <taxon>Eukaryota</taxon>
        <taxon>Metazoa</taxon>
        <taxon>Cnidaria</taxon>
        <taxon>Anthozoa</taxon>
        <taxon>Hexacorallia</taxon>
        <taxon>Scleractinia</taxon>
        <taxon>Fungiina</taxon>
        <taxon>Poritidae</taxon>
        <taxon>Porites</taxon>
    </lineage>
</organism>
<evidence type="ECO:0000259" key="5">
    <source>
        <dbReference type="PROSITE" id="PS50975"/>
    </source>
</evidence>
<keyword evidence="7" id="KW-1185">Reference proteome</keyword>
<dbReference type="Gene3D" id="3.30.470.20">
    <property type="entry name" value="ATP-grasp fold, B domain"/>
    <property type="match status" value="1"/>
</dbReference>
<reference evidence="6 7" key="1">
    <citation type="submission" date="2022-05" db="EMBL/GenBank/DDBJ databases">
        <authorList>
            <consortium name="Genoscope - CEA"/>
            <person name="William W."/>
        </authorList>
    </citation>
    <scope>NUCLEOTIDE SEQUENCE [LARGE SCALE GENOMIC DNA]</scope>
</reference>
<feature type="signal peptide" evidence="4">
    <location>
        <begin position="1"/>
        <end position="21"/>
    </location>
</feature>
<dbReference type="Pfam" id="PF07478">
    <property type="entry name" value="Dala_Dala_lig_C"/>
    <property type="match status" value="1"/>
</dbReference>
<proteinExistence type="inferred from homology"/>
<dbReference type="PANTHER" id="PTHR23132">
    <property type="entry name" value="D-ALANINE--D-ALANINE LIGASE"/>
    <property type="match status" value="1"/>
</dbReference>
<keyword evidence="4" id="KW-0732">Signal</keyword>
<comment type="caution">
    <text evidence="6">The sequence shown here is derived from an EMBL/GenBank/DDBJ whole genome shotgun (WGS) entry which is preliminary data.</text>
</comment>
<dbReference type="Proteomes" id="UP001159427">
    <property type="component" value="Unassembled WGS sequence"/>
</dbReference>
<evidence type="ECO:0000256" key="2">
    <source>
        <dbReference type="ARBA" id="ARBA00022598"/>
    </source>
</evidence>
<accession>A0ABN8PRL0</accession>